<name>A0A7S3P8R7_9STRA</name>
<dbReference type="AlphaFoldDB" id="A0A7S3P8R7"/>
<proteinExistence type="inferred from homology"/>
<sequence length="620" mass="66395">MAGSNNSNNNNVPKSPFFRPHFAPKKVVKETISTPHGRNKLTRSVEVADDVIEHKSGVLGCAANMMTCIVGSGIVGLPFAMQQTGFVAGIFLILLTAALTEKSLRLLVETAKHLHKQSYETAAEVTFGTLGFRFILVNMFVMAYGAMVTYLMITKSCASLLLSVDDEMKQQFLLLSVSFVIQLPLACLRDMADLEKTSGLAVAIDCTIVGLVVYSAPWIELRGVSDEASNFVQLISADTVHTSSLFVGLGVLSFAFECQEAAFLVAGSLEKPTVARWGKVTSRALTACFLLAMVCAVTGYLGYGEATQGNILDNMDPASPISFVTHALLGLTMFATYPLASFVARHVCVVLLFEGPRAHEGDDASILNRPDRRILLTLVLYILAMIPATIFTDMGKVLALAGVIGGSCLAYIGPGMLYLAVHGGRFLELADNFFGPSSSASNAADAEAPVSETTSLVSPSGGDVPSESRGRKYDGCCKAFLWYITGMPLWALIAETGQKRVLAHARQLTEKNTLQNLRIGEVDLGGIEKLAKSSNGHQAQSYSPATYLRPLSERNLAAKVEIFAPPLTGGTKAPSPSVEPDPQEKPPVWLDYFVAVFYVCFGVLALFAGLISLFSAQDGA</sequence>
<dbReference type="Pfam" id="PF01490">
    <property type="entry name" value="Aa_trans"/>
    <property type="match status" value="1"/>
</dbReference>
<feature type="transmembrane region" description="Helical" evidence="9">
    <location>
        <begin position="200"/>
        <end position="219"/>
    </location>
</feature>
<evidence type="ECO:0000256" key="8">
    <source>
        <dbReference type="SAM" id="MobiDB-lite"/>
    </source>
</evidence>
<dbReference type="InterPro" id="IPR013057">
    <property type="entry name" value="AA_transpt_TM"/>
</dbReference>
<dbReference type="GO" id="GO:0016020">
    <property type="term" value="C:membrane"/>
    <property type="evidence" value="ECO:0007669"/>
    <property type="project" value="UniProtKB-SubCell"/>
</dbReference>
<organism evidence="11">
    <name type="scientific">Amphora coffeiformis</name>
    <dbReference type="NCBI Taxonomy" id="265554"/>
    <lineage>
        <taxon>Eukaryota</taxon>
        <taxon>Sar</taxon>
        <taxon>Stramenopiles</taxon>
        <taxon>Ochrophyta</taxon>
        <taxon>Bacillariophyta</taxon>
        <taxon>Bacillariophyceae</taxon>
        <taxon>Bacillariophycidae</taxon>
        <taxon>Thalassiophysales</taxon>
        <taxon>Catenulaceae</taxon>
        <taxon>Amphora</taxon>
    </lineage>
</organism>
<feature type="transmembrane region" description="Helical" evidence="9">
    <location>
        <begin position="592"/>
        <end position="614"/>
    </location>
</feature>
<evidence type="ECO:0000256" key="7">
    <source>
        <dbReference type="ARBA" id="ARBA00023136"/>
    </source>
</evidence>
<evidence type="ECO:0000256" key="9">
    <source>
        <dbReference type="SAM" id="Phobius"/>
    </source>
</evidence>
<feature type="region of interest" description="Disordered" evidence="8">
    <location>
        <begin position="444"/>
        <end position="470"/>
    </location>
</feature>
<keyword evidence="6 9" id="KW-1133">Transmembrane helix</keyword>
<evidence type="ECO:0000256" key="1">
    <source>
        <dbReference type="ARBA" id="ARBA00004141"/>
    </source>
</evidence>
<evidence type="ECO:0000259" key="10">
    <source>
        <dbReference type="Pfam" id="PF01490"/>
    </source>
</evidence>
<keyword evidence="5" id="KW-0029">Amino-acid transport</keyword>
<feature type="transmembrane region" description="Helical" evidence="9">
    <location>
        <begin position="239"/>
        <end position="263"/>
    </location>
</feature>
<keyword evidence="7 9" id="KW-0472">Membrane</keyword>
<evidence type="ECO:0000256" key="3">
    <source>
        <dbReference type="ARBA" id="ARBA00022448"/>
    </source>
</evidence>
<feature type="transmembrane region" description="Helical" evidence="9">
    <location>
        <begin position="125"/>
        <end position="152"/>
    </location>
</feature>
<feature type="transmembrane region" description="Helical" evidence="9">
    <location>
        <begin position="374"/>
        <end position="391"/>
    </location>
</feature>
<feature type="region of interest" description="Disordered" evidence="8">
    <location>
        <begin position="1"/>
        <end position="20"/>
    </location>
</feature>
<evidence type="ECO:0000256" key="2">
    <source>
        <dbReference type="ARBA" id="ARBA00008066"/>
    </source>
</evidence>
<feature type="transmembrane region" description="Helical" evidence="9">
    <location>
        <begin position="323"/>
        <end position="353"/>
    </location>
</feature>
<keyword evidence="4 9" id="KW-0812">Transmembrane</keyword>
<feature type="transmembrane region" description="Helical" evidence="9">
    <location>
        <begin position="284"/>
        <end position="303"/>
    </location>
</feature>
<feature type="domain" description="Amino acid transporter transmembrane" evidence="10">
    <location>
        <begin position="54"/>
        <end position="423"/>
    </location>
</feature>
<feature type="compositionally biased region" description="Low complexity" evidence="8">
    <location>
        <begin position="1"/>
        <end position="11"/>
    </location>
</feature>
<evidence type="ECO:0000256" key="5">
    <source>
        <dbReference type="ARBA" id="ARBA00022970"/>
    </source>
</evidence>
<evidence type="ECO:0000256" key="4">
    <source>
        <dbReference type="ARBA" id="ARBA00022692"/>
    </source>
</evidence>
<reference evidence="11" key="1">
    <citation type="submission" date="2021-01" db="EMBL/GenBank/DDBJ databases">
        <authorList>
            <person name="Corre E."/>
            <person name="Pelletier E."/>
            <person name="Niang G."/>
            <person name="Scheremetjew M."/>
            <person name="Finn R."/>
            <person name="Kale V."/>
            <person name="Holt S."/>
            <person name="Cochrane G."/>
            <person name="Meng A."/>
            <person name="Brown T."/>
            <person name="Cohen L."/>
        </authorList>
    </citation>
    <scope>NUCLEOTIDE SEQUENCE</scope>
    <source>
        <strain evidence="11">CCMP127</strain>
    </source>
</reference>
<dbReference type="EMBL" id="HBIM01012367">
    <property type="protein sequence ID" value="CAE0412901.1"/>
    <property type="molecule type" value="Transcribed_RNA"/>
</dbReference>
<comment type="subcellular location">
    <subcellularLocation>
        <location evidence="1">Membrane</location>
        <topology evidence="1">Multi-pass membrane protein</topology>
    </subcellularLocation>
</comment>
<comment type="similarity">
    <text evidence="2">Belongs to the amino acid/polyamine transporter 2 family.</text>
</comment>
<dbReference type="PANTHER" id="PTHR22950:SF458">
    <property type="entry name" value="SODIUM-COUPLED NEUTRAL AMINO ACID TRANSPORTER 11-RELATED"/>
    <property type="match status" value="1"/>
</dbReference>
<feature type="transmembrane region" description="Helical" evidence="9">
    <location>
        <begin position="86"/>
        <end position="104"/>
    </location>
</feature>
<feature type="transmembrane region" description="Helical" evidence="9">
    <location>
        <begin position="397"/>
        <end position="421"/>
    </location>
</feature>
<dbReference type="PANTHER" id="PTHR22950">
    <property type="entry name" value="AMINO ACID TRANSPORTER"/>
    <property type="match status" value="1"/>
</dbReference>
<dbReference type="GO" id="GO:0015179">
    <property type="term" value="F:L-amino acid transmembrane transporter activity"/>
    <property type="evidence" value="ECO:0007669"/>
    <property type="project" value="TreeGrafter"/>
</dbReference>
<evidence type="ECO:0000256" key="6">
    <source>
        <dbReference type="ARBA" id="ARBA00022989"/>
    </source>
</evidence>
<evidence type="ECO:0000313" key="11">
    <source>
        <dbReference type="EMBL" id="CAE0412901.1"/>
    </source>
</evidence>
<feature type="transmembrane region" description="Helical" evidence="9">
    <location>
        <begin position="172"/>
        <end position="188"/>
    </location>
</feature>
<protein>
    <recommendedName>
        <fullName evidence="10">Amino acid transporter transmembrane domain-containing protein</fullName>
    </recommendedName>
</protein>
<feature type="transmembrane region" description="Helical" evidence="9">
    <location>
        <begin position="58"/>
        <end position="80"/>
    </location>
</feature>
<gene>
    <name evidence="11" type="ORF">ACOF00016_LOCUS10160</name>
</gene>
<accession>A0A7S3P8R7</accession>
<keyword evidence="3" id="KW-0813">Transport</keyword>